<feature type="region of interest" description="Disordered" evidence="9">
    <location>
        <begin position="1"/>
        <end position="34"/>
    </location>
</feature>
<dbReference type="GO" id="GO:0009307">
    <property type="term" value="P:DNA restriction-modification system"/>
    <property type="evidence" value="ECO:0007669"/>
    <property type="project" value="UniProtKB-KW"/>
</dbReference>
<keyword evidence="5" id="KW-0680">Restriction system</keyword>
<sequence length="489" mass="53598">MGGDDRRSRCGRHLTKTNIGRSRPRTPRTGSLLQPNLCRFPVRPEATPPFIASTPCGQEGGKQAPNNDFPSCSLIVLGDSSCNTCHKRCKAHFDADWQGGSMSGGSGPVVIDLFCGAGGLSEGLRQAGFRPVVGVDFDKHAAATYRHNHPGVPVIEGSVEHVTGEQLISLAGTSDIDLIAGGPSCQGFSTHGKRMQDDPRNFLFKHFVRLVDEVRPKMFLMENVKGMLTYGKGAFRRQIEAAFKEIGYRADFAQVLAADYGAPQMRHRILFIGTRIDAIRLSFPQPTHGDPELGLKPYVTVKEAIGDLPLMGSDYKNEARPYSCAPQNPYQVYCRTGAPQKVTMHVGRPLSKQAQALAKYILQGQGLRSAPVEVLPARFTKMRTISSGALRKDCTTLYYRLDPAKPSYTITCNYKNVASGPFLHPWEDRAISHREAARFMSFPDHYQFLGASFPRQIGNAVPPLLGKAIGEAIMRSLSDYATSNISRVA</sequence>
<gene>
    <name evidence="10" type="ORF">D2T29_20690</name>
</gene>
<dbReference type="InterPro" id="IPR001525">
    <property type="entry name" value="C5_MeTfrase"/>
</dbReference>
<reference evidence="10 11" key="1">
    <citation type="submission" date="2019-01" db="EMBL/GenBank/DDBJ databases">
        <title>Sinorhodobacter populi sp. nov. isolated from the symptomatic bark tissue of Populus euramericana canker.</title>
        <authorList>
            <person name="Xu G."/>
        </authorList>
    </citation>
    <scope>NUCLEOTIDE SEQUENCE [LARGE SCALE GENOMIC DNA]</scope>
    <source>
        <strain evidence="10 11">07D10-4-3</strain>
    </source>
</reference>
<evidence type="ECO:0000256" key="5">
    <source>
        <dbReference type="ARBA" id="ARBA00022747"/>
    </source>
</evidence>
<dbReference type="EC" id="2.1.1.37" evidence="1"/>
<dbReference type="GO" id="GO:0032259">
    <property type="term" value="P:methylation"/>
    <property type="evidence" value="ECO:0007669"/>
    <property type="project" value="UniProtKB-KW"/>
</dbReference>
<organism evidence="10 11">
    <name type="scientific">Paenirhodobacter populi</name>
    <dbReference type="NCBI Taxonomy" id="2306993"/>
    <lineage>
        <taxon>Bacteria</taxon>
        <taxon>Pseudomonadati</taxon>
        <taxon>Pseudomonadota</taxon>
        <taxon>Alphaproteobacteria</taxon>
        <taxon>Rhodobacterales</taxon>
        <taxon>Rhodobacter group</taxon>
        <taxon>Paenirhodobacter</taxon>
    </lineage>
</organism>
<evidence type="ECO:0000313" key="11">
    <source>
        <dbReference type="Proteomes" id="UP000284451"/>
    </source>
</evidence>
<dbReference type="Pfam" id="PF00145">
    <property type="entry name" value="DNA_methylase"/>
    <property type="match status" value="1"/>
</dbReference>
<keyword evidence="4 7" id="KW-0949">S-adenosyl-L-methionine</keyword>
<evidence type="ECO:0000256" key="4">
    <source>
        <dbReference type="ARBA" id="ARBA00022691"/>
    </source>
</evidence>
<evidence type="ECO:0000256" key="9">
    <source>
        <dbReference type="SAM" id="MobiDB-lite"/>
    </source>
</evidence>
<dbReference type="Gene3D" id="3.90.120.10">
    <property type="entry name" value="DNA Methylase, subunit A, domain 2"/>
    <property type="match status" value="1"/>
</dbReference>
<dbReference type="EMBL" id="SAUY01000046">
    <property type="protein sequence ID" value="RWR26380.1"/>
    <property type="molecule type" value="Genomic_DNA"/>
</dbReference>
<evidence type="ECO:0000256" key="6">
    <source>
        <dbReference type="ARBA" id="ARBA00047422"/>
    </source>
</evidence>
<dbReference type="InterPro" id="IPR031303">
    <property type="entry name" value="C5_meth_CS"/>
</dbReference>
<evidence type="ECO:0000256" key="7">
    <source>
        <dbReference type="PROSITE-ProRule" id="PRU01016"/>
    </source>
</evidence>
<evidence type="ECO:0000256" key="8">
    <source>
        <dbReference type="RuleBase" id="RU000416"/>
    </source>
</evidence>
<dbReference type="PRINTS" id="PR00105">
    <property type="entry name" value="C5METTRFRASE"/>
</dbReference>
<comment type="similarity">
    <text evidence="7 8">Belongs to the class I-like SAM-binding methyltransferase superfamily. C5-methyltransferase family.</text>
</comment>
<comment type="caution">
    <text evidence="10">The sequence shown here is derived from an EMBL/GenBank/DDBJ whole genome shotgun (WGS) entry which is preliminary data.</text>
</comment>
<dbReference type="GO" id="GO:0044027">
    <property type="term" value="P:negative regulation of gene expression via chromosomal CpG island methylation"/>
    <property type="evidence" value="ECO:0007669"/>
    <property type="project" value="TreeGrafter"/>
</dbReference>
<dbReference type="GO" id="GO:0003677">
    <property type="term" value="F:DNA binding"/>
    <property type="evidence" value="ECO:0007669"/>
    <property type="project" value="TreeGrafter"/>
</dbReference>
<comment type="catalytic activity">
    <reaction evidence="6">
        <text>a 2'-deoxycytidine in DNA + S-adenosyl-L-methionine = a 5-methyl-2'-deoxycytidine in DNA + S-adenosyl-L-homocysteine + H(+)</text>
        <dbReference type="Rhea" id="RHEA:13681"/>
        <dbReference type="Rhea" id="RHEA-COMP:11369"/>
        <dbReference type="Rhea" id="RHEA-COMP:11370"/>
        <dbReference type="ChEBI" id="CHEBI:15378"/>
        <dbReference type="ChEBI" id="CHEBI:57856"/>
        <dbReference type="ChEBI" id="CHEBI:59789"/>
        <dbReference type="ChEBI" id="CHEBI:85452"/>
        <dbReference type="ChEBI" id="CHEBI:85454"/>
        <dbReference type="EC" id="2.1.1.37"/>
    </reaction>
</comment>
<dbReference type="PROSITE" id="PS00095">
    <property type="entry name" value="C5_MTASE_2"/>
    <property type="match status" value="1"/>
</dbReference>
<feature type="active site" evidence="7">
    <location>
        <position position="185"/>
    </location>
</feature>
<dbReference type="Proteomes" id="UP000284451">
    <property type="component" value="Unassembled WGS sequence"/>
</dbReference>
<dbReference type="PROSITE" id="PS51679">
    <property type="entry name" value="SAM_MT_C5"/>
    <property type="match status" value="1"/>
</dbReference>
<accession>A0A443K0Q7</accession>
<dbReference type="PANTHER" id="PTHR10629:SF52">
    <property type="entry name" value="DNA (CYTOSINE-5)-METHYLTRANSFERASE 1"/>
    <property type="match status" value="1"/>
</dbReference>
<dbReference type="SUPFAM" id="SSF53335">
    <property type="entry name" value="S-adenosyl-L-methionine-dependent methyltransferases"/>
    <property type="match status" value="1"/>
</dbReference>
<proteinExistence type="inferred from homology"/>
<dbReference type="Gene3D" id="3.40.50.150">
    <property type="entry name" value="Vaccinia Virus protein VP39"/>
    <property type="match status" value="1"/>
</dbReference>
<keyword evidence="3 7" id="KW-0808">Transferase</keyword>
<keyword evidence="2 7" id="KW-0489">Methyltransferase</keyword>
<evidence type="ECO:0000256" key="2">
    <source>
        <dbReference type="ARBA" id="ARBA00022603"/>
    </source>
</evidence>
<dbReference type="AlphaFoldDB" id="A0A443K0Q7"/>
<evidence type="ECO:0000256" key="3">
    <source>
        <dbReference type="ARBA" id="ARBA00022679"/>
    </source>
</evidence>
<evidence type="ECO:0000313" key="10">
    <source>
        <dbReference type="EMBL" id="RWR26380.1"/>
    </source>
</evidence>
<evidence type="ECO:0000256" key="1">
    <source>
        <dbReference type="ARBA" id="ARBA00011975"/>
    </source>
</evidence>
<protein>
    <recommendedName>
        <fullName evidence="1">DNA (cytosine-5-)-methyltransferase</fullName>
        <ecNumber evidence="1">2.1.1.37</ecNumber>
    </recommendedName>
</protein>
<dbReference type="PANTHER" id="PTHR10629">
    <property type="entry name" value="CYTOSINE-SPECIFIC METHYLTRANSFERASE"/>
    <property type="match status" value="1"/>
</dbReference>
<reference evidence="10 11" key="2">
    <citation type="submission" date="2019-01" db="EMBL/GenBank/DDBJ databases">
        <authorList>
            <person name="Li Y."/>
        </authorList>
    </citation>
    <scope>NUCLEOTIDE SEQUENCE [LARGE SCALE GENOMIC DNA]</scope>
    <source>
        <strain evidence="10 11">07D10-4-3</strain>
    </source>
</reference>
<name>A0A443K0Q7_9RHOB</name>
<dbReference type="NCBIfam" id="TIGR00675">
    <property type="entry name" value="dcm"/>
    <property type="match status" value="1"/>
</dbReference>
<dbReference type="InterPro" id="IPR050390">
    <property type="entry name" value="C5-Methyltransferase"/>
</dbReference>
<dbReference type="GO" id="GO:0003886">
    <property type="term" value="F:DNA (cytosine-5-)-methyltransferase activity"/>
    <property type="evidence" value="ECO:0007669"/>
    <property type="project" value="UniProtKB-EC"/>
</dbReference>
<dbReference type="InterPro" id="IPR029063">
    <property type="entry name" value="SAM-dependent_MTases_sf"/>
</dbReference>